<keyword evidence="3" id="KW-1185">Reference proteome</keyword>
<accession>A0A433Q3J7</accession>
<name>A0A433Q3J7_9FUNG</name>
<comment type="caution">
    <text evidence="2">The sequence shown here is derived from an EMBL/GenBank/DDBJ whole genome shotgun (WGS) entry which is preliminary data.</text>
</comment>
<evidence type="ECO:0000256" key="1">
    <source>
        <dbReference type="SAM" id="MobiDB-lite"/>
    </source>
</evidence>
<sequence>METAGKSVASSSLPQNLRQPGVSIQQAGYKNTNNHYQDALNAEINRLPLEEEQKTSLFFYFVEHQDKITAVNSVLSNCTSDETKKNTLLRFITPQATVLPDSKRFRKEFKPNSTVYKGLREYVYYADQRKNNATLMDAILKGSFIRMYGPRASGKSSRVVDAMIELESKGYECIYVDFQKYMVSSEESFWKYLNGSFRPYCLPLAISNSDDFYHAFEANERWSCPVVLFFDEFDVLHGDNAKGARSAMLSMIRDIRGDPEKGTSKTKTVIQSIVSIGTFAILSLNQDNGNASPFNAVENFCNVSLTKEQVQELFQEFASDRNITIDPEVVDDIFLLTNGHAGLVNVCGKAIDIHLLPLIFERLHLDHWRRFSLTLLRRNTMAYGTFQKM</sequence>
<evidence type="ECO:0008006" key="4">
    <source>
        <dbReference type="Google" id="ProtNLM"/>
    </source>
</evidence>
<dbReference type="Gene3D" id="3.40.50.300">
    <property type="entry name" value="P-loop containing nucleotide triphosphate hydrolases"/>
    <property type="match status" value="1"/>
</dbReference>
<reference evidence="2 3" key="1">
    <citation type="journal article" date="2018" name="New Phytol.">
        <title>Phylogenomics of Endogonaceae and evolution of mycorrhizas within Mucoromycota.</title>
        <authorList>
            <person name="Chang Y."/>
            <person name="Desiro A."/>
            <person name="Na H."/>
            <person name="Sandor L."/>
            <person name="Lipzen A."/>
            <person name="Clum A."/>
            <person name="Barry K."/>
            <person name="Grigoriev I.V."/>
            <person name="Martin F.M."/>
            <person name="Stajich J.E."/>
            <person name="Smith M.E."/>
            <person name="Bonito G."/>
            <person name="Spatafora J.W."/>
        </authorList>
    </citation>
    <scope>NUCLEOTIDE SEQUENCE [LARGE SCALE GENOMIC DNA]</scope>
    <source>
        <strain evidence="2 3">AD002</strain>
    </source>
</reference>
<gene>
    <name evidence="2" type="ORF">BC938DRAFT_473754</name>
</gene>
<feature type="non-terminal residue" evidence="2">
    <location>
        <position position="389"/>
    </location>
</feature>
<proteinExistence type="predicted"/>
<protein>
    <recommendedName>
        <fullName evidence="4">ATPase AAA-type core domain-containing protein</fullName>
    </recommendedName>
</protein>
<feature type="region of interest" description="Disordered" evidence="1">
    <location>
        <begin position="1"/>
        <end position="20"/>
    </location>
</feature>
<evidence type="ECO:0000313" key="2">
    <source>
        <dbReference type="EMBL" id="RUS24328.1"/>
    </source>
</evidence>
<organism evidence="2 3">
    <name type="scientific">Jimgerdemannia flammicorona</name>
    <dbReference type="NCBI Taxonomy" id="994334"/>
    <lineage>
        <taxon>Eukaryota</taxon>
        <taxon>Fungi</taxon>
        <taxon>Fungi incertae sedis</taxon>
        <taxon>Mucoromycota</taxon>
        <taxon>Mucoromycotina</taxon>
        <taxon>Endogonomycetes</taxon>
        <taxon>Endogonales</taxon>
        <taxon>Endogonaceae</taxon>
        <taxon>Jimgerdemannia</taxon>
    </lineage>
</organism>
<evidence type="ECO:0000313" key="3">
    <source>
        <dbReference type="Proteomes" id="UP000274822"/>
    </source>
</evidence>
<feature type="compositionally biased region" description="Polar residues" evidence="1">
    <location>
        <begin position="8"/>
        <end position="20"/>
    </location>
</feature>
<dbReference type="AlphaFoldDB" id="A0A433Q3J7"/>
<dbReference type="Proteomes" id="UP000274822">
    <property type="component" value="Unassembled WGS sequence"/>
</dbReference>
<dbReference type="InterPro" id="IPR027417">
    <property type="entry name" value="P-loop_NTPase"/>
</dbReference>
<dbReference type="SUPFAM" id="SSF52540">
    <property type="entry name" value="P-loop containing nucleoside triphosphate hydrolases"/>
    <property type="match status" value="1"/>
</dbReference>
<dbReference type="EMBL" id="RBNJ01016364">
    <property type="protein sequence ID" value="RUS24328.1"/>
    <property type="molecule type" value="Genomic_DNA"/>
</dbReference>